<feature type="region of interest" description="Disordered" evidence="1">
    <location>
        <begin position="719"/>
        <end position="907"/>
    </location>
</feature>
<organism evidence="2 3">
    <name type="scientific">Elasticomyces elasticus</name>
    <dbReference type="NCBI Taxonomy" id="574655"/>
    <lineage>
        <taxon>Eukaryota</taxon>
        <taxon>Fungi</taxon>
        <taxon>Dikarya</taxon>
        <taxon>Ascomycota</taxon>
        <taxon>Pezizomycotina</taxon>
        <taxon>Dothideomycetes</taxon>
        <taxon>Dothideomycetidae</taxon>
        <taxon>Mycosphaerellales</taxon>
        <taxon>Teratosphaeriaceae</taxon>
        <taxon>Elasticomyces</taxon>
    </lineage>
</organism>
<feature type="compositionally biased region" description="Low complexity" evidence="1">
    <location>
        <begin position="755"/>
        <end position="768"/>
    </location>
</feature>
<accession>A0AAN8A5C0</accession>
<feature type="compositionally biased region" description="Polar residues" evidence="1">
    <location>
        <begin position="149"/>
        <end position="160"/>
    </location>
</feature>
<name>A0AAN8A5C0_9PEZI</name>
<feature type="compositionally biased region" description="Low complexity" evidence="1">
    <location>
        <begin position="72"/>
        <end position="87"/>
    </location>
</feature>
<feature type="compositionally biased region" description="Pro residues" evidence="1">
    <location>
        <begin position="798"/>
        <end position="807"/>
    </location>
</feature>
<feature type="compositionally biased region" description="Low complexity" evidence="1">
    <location>
        <begin position="276"/>
        <end position="285"/>
    </location>
</feature>
<dbReference type="Proteomes" id="UP001310594">
    <property type="component" value="Unassembled WGS sequence"/>
</dbReference>
<evidence type="ECO:0000313" key="2">
    <source>
        <dbReference type="EMBL" id="KAK5707510.1"/>
    </source>
</evidence>
<comment type="caution">
    <text evidence="2">The sequence shown here is derived from an EMBL/GenBank/DDBJ whole genome shotgun (WGS) entry which is preliminary data.</text>
</comment>
<feature type="compositionally biased region" description="Polar residues" evidence="1">
    <location>
        <begin position="321"/>
        <end position="330"/>
    </location>
</feature>
<gene>
    <name evidence="2" type="ORF">LTR97_000044</name>
</gene>
<reference evidence="2" key="1">
    <citation type="submission" date="2023-08" db="EMBL/GenBank/DDBJ databases">
        <title>Black Yeasts Isolated from many extreme environments.</title>
        <authorList>
            <person name="Coleine C."/>
            <person name="Stajich J.E."/>
            <person name="Selbmann L."/>
        </authorList>
    </citation>
    <scope>NUCLEOTIDE SEQUENCE</scope>
    <source>
        <strain evidence="2">CCFEE 5810</strain>
    </source>
</reference>
<evidence type="ECO:0000256" key="1">
    <source>
        <dbReference type="SAM" id="MobiDB-lite"/>
    </source>
</evidence>
<feature type="region of interest" description="Disordered" evidence="1">
    <location>
        <begin position="950"/>
        <end position="990"/>
    </location>
</feature>
<evidence type="ECO:0000313" key="3">
    <source>
        <dbReference type="Proteomes" id="UP001310594"/>
    </source>
</evidence>
<dbReference type="EMBL" id="JAVRQU010000001">
    <property type="protein sequence ID" value="KAK5707510.1"/>
    <property type="molecule type" value="Genomic_DNA"/>
</dbReference>
<feature type="compositionally biased region" description="Low complexity" evidence="1">
    <location>
        <begin position="176"/>
        <end position="188"/>
    </location>
</feature>
<sequence length="990" mass="108193">MAGSSSSSGRMYGATFRASGPSYPQEPSQFVHSTQYQYASTQAAPQQWASQQPVQPQHRNDYGFSTSETHAQSTSTYSQPSPSLQYPAFGLQTSSYQTPSSVQTPGNSAYTSQSWPFRPTPTEGYQPDHRSSVVTAPLAAQQGVDPAEISTSGSGTSWYQGNRYPQPPTVQPARQAAEQASSGAVAASPDNREASQIATGHKRKRTTEHDRRPAPTSRVSDARVDQSQPEQDGRQATLHSTNTFNPDRRTTHQTHRTSRAHGTAAETPSRAPGAADSTSVDSSDSQPTNALGPRAAWALPPAYGRKRGPKGNWLPRDAVDPSQNNASTGVNEPATENLDGLLTSDQISALQRASGTGQSPARARTSTQSQARGEVSRQNVVGERPRDTENTLNADANDEDVDEPNVDDRPATPTEQVTSADGFSRKNMHLPPVVGSYLHYSNMTVKYNPMFDGIDDVRLKLFELKQPVLLNSQQIASYWSHMTNVWMRSTREQAKPEGAWVEAWECRHRKRVTAKHKPKEGRGAWQSKRQLLKESTPCPMRIRMAYYIRHADTDENHNGGIFMCQCLPEWMYLGKSPKCKGDTVHNHDIDMLDRFKRSDAMMFFVKNKAEEGYAYSAVTHWLHDKYNSVTRQAQYVGKQEVANVSQKWRKANRHVELRMVIEEPSAEEVKKKKCLDLIHSATTEGATRALLAVCKRLPEAIDIALPLLEALQDQGSSEDASTNALLEGDKIVVPPPGLPDKIREKTPPPPPPPKQASSSRSAASTESSGLRWQAPRIGQPSPMGPPPIQHGLLLTGPVPVPGGPPPDIPREGQAMHPRGVPPQGVEVQAGYANYGRPPQSHPSWQGPYVPQSAVDANPRPWAQQPSGQQYYGPPPQAPTNSAPPVSTVPGHHGESGTLPYTPSHGAINRTFAAGAPYAPAGHSAQHGINQPHGPPYWLPSWLQPLATQENDTSNIDPQFEDQPKTAVKKQLEAELDSQRTNAPQRSVSEA</sequence>
<protein>
    <submittedName>
        <fullName evidence="2">Uncharacterized protein</fullName>
    </submittedName>
</protein>
<feature type="compositionally biased region" description="Polar residues" evidence="1">
    <location>
        <begin position="978"/>
        <end position="990"/>
    </location>
</feature>
<dbReference type="AlphaFoldDB" id="A0AAN8A5C0"/>
<feature type="compositionally biased region" description="Low complexity" evidence="1">
    <location>
        <begin position="862"/>
        <end position="871"/>
    </location>
</feature>
<feature type="compositionally biased region" description="Polar residues" evidence="1">
    <location>
        <begin position="91"/>
        <end position="115"/>
    </location>
</feature>
<feature type="compositionally biased region" description="Polar residues" evidence="1">
    <location>
        <begin position="351"/>
        <end position="379"/>
    </location>
</feature>
<feature type="compositionally biased region" description="Low complexity" evidence="1">
    <location>
        <begin position="42"/>
        <end position="57"/>
    </location>
</feature>
<proteinExistence type="predicted"/>
<feature type="compositionally biased region" description="Acidic residues" evidence="1">
    <location>
        <begin position="396"/>
        <end position="405"/>
    </location>
</feature>
<feature type="compositionally biased region" description="Polar residues" evidence="1">
    <location>
        <begin position="25"/>
        <end position="41"/>
    </location>
</feature>
<feature type="region of interest" description="Disordered" evidence="1">
    <location>
        <begin position="351"/>
        <end position="426"/>
    </location>
</feature>
<feature type="region of interest" description="Disordered" evidence="1">
    <location>
        <begin position="1"/>
        <end position="336"/>
    </location>
</feature>